<dbReference type="PROSITE" id="PS51184">
    <property type="entry name" value="JMJC"/>
    <property type="match status" value="1"/>
</dbReference>
<accession>S8D898</accession>
<organism evidence="4 5">
    <name type="scientific">Genlisea aurea</name>
    <dbReference type="NCBI Taxonomy" id="192259"/>
    <lineage>
        <taxon>Eukaryota</taxon>
        <taxon>Viridiplantae</taxon>
        <taxon>Streptophyta</taxon>
        <taxon>Embryophyta</taxon>
        <taxon>Tracheophyta</taxon>
        <taxon>Spermatophyta</taxon>
        <taxon>Magnoliopsida</taxon>
        <taxon>eudicotyledons</taxon>
        <taxon>Gunneridae</taxon>
        <taxon>Pentapetalae</taxon>
        <taxon>asterids</taxon>
        <taxon>lamiids</taxon>
        <taxon>Lamiales</taxon>
        <taxon>Lentibulariaceae</taxon>
        <taxon>Genlisea</taxon>
    </lineage>
</organism>
<evidence type="ECO:0000313" key="5">
    <source>
        <dbReference type="Proteomes" id="UP000015453"/>
    </source>
</evidence>
<evidence type="ECO:0000313" key="4">
    <source>
        <dbReference type="EMBL" id="EPS73691.1"/>
    </source>
</evidence>
<dbReference type="PANTHER" id="PTHR10694:SF33">
    <property type="entry name" value="LYSINE-SPECIFIC DEMETHYLASE 5"/>
    <property type="match status" value="1"/>
</dbReference>
<dbReference type="PANTHER" id="PTHR10694">
    <property type="entry name" value="LYSINE-SPECIFIC DEMETHYLASE"/>
    <property type="match status" value="1"/>
</dbReference>
<feature type="domain" description="JmjC" evidence="3">
    <location>
        <begin position="1"/>
        <end position="120"/>
    </location>
</feature>
<evidence type="ECO:0000256" key="2">
    <source>
        <dbReference type="ARBA" id="ARBA00023004"/>
    </source>
</evidence>
<dbReference type="Gene3D" id="2.60.120.650">
    <property type="entry name" value="Cupin"/>
    <property type="match status" value="1"/>
</dbReference>
<keyword evidence="5" id="KW-1185">Reference proteome</keyword>
<dbReference type="SUPFAM" id="SSF51197">
    <property type="entry name" value="Clavaminate synthase-like"/>
    <property type="match status" value="1"/>
</dbReference>
<dbReference type="GO" id="GO:0046872">
    <property type="term" value="F:metal ion binding"/>
    <property type="evidence" value="ECO:0007669"/>
    <property type="project" value="UniProtKB-KW"/>
</dbReference>
<dbReference type="GO" id="GO:0010468">
    <property type="term" value="P:regulation of gene expression"/>
    <property type="evidence" value="ECO:0007669"/>
    <property type="project" value="TreeGrafter"/>
</dbReference>
<feature type="non-terminal residue" evidence="4">
    <location>
        <position position="1"/>
    </location>
</feature>
<dbReference type="EMBL" id="AUSU01000346">
    <property type="protein sequence ID" value="EPS73691.1"/>
    <property type="molecule type" value="Genomic_DNA"/>
</dbReference>
<dbReference type="InterPro" id="IPR003347">
    <property type="entry name" value="JmjC_dom"/>
</dbReference>
<dbReference type="GO" id="GO:0005634">
    <property type="term" value="C:nucleus"/>
    <property type="evidence" value="ECO:0007669"/>
    <property type="project" value="TreeGrafter"/>
</dbReference>
<dbReference type="GO" id="GO:0000785">
    <property type="term" value="C:chromatin"/>
    <property type="evidence" value="ECO:0007669"/>
    <property type="project" value="TreeGrafter"/>
</dbReference>
<keyword evidence="1" id="KW-0479">Metal-binding</keyword>
<protein>
    <recommendedName>
        <fullName evidence="3">JmjC domain-containing protein</fullName>
    </recommendedName>
</protein>
<dbReference type="Pfam" id="PF02928">
    <property type="entry name" value="zf-C5HC2"/>
    <property type="match status" value="1"/>
</dbReference>
<dbReference type="Proteomes" id="UP000015453">
    <property type="component" value="Unassembled WGS sequence"/>
</dbReference>
<proteinExistence type="predicted"/>
<keyword evidence="2" id="KW-0408">Iron</keyword>
<feature type="non-terminal residue" evidence="4">
    <location>
        <position position="297"/>
    </location>
</feature>
<dbReference type="AlphaFoldDB" id="S8D898"/>
<gene>
    <name evidence="4" type="ORF">M569_01064</name>
</gene>
<evidence type="ECO:0000256" key="1">
    <source>
        <dbReference type="ARBA" id="ARBA00022723"/>
    </source>
</evidence>
<sequence length="297" mass="33473">SINYHHCGAAKTWYGIPGQSAPDFEKVVREQVYTPDILCSDGEDGAFEILSGKTTLFPPSILLVHNVPVYKAVQNPGEYIITFPRAYHAGFSHGFNCAEAVNFAMGDWFPLGSIASRRYALLNKIPLLPQEELLCKEAMLLIKSPKQEQHDHVHSDLIYRKSIKISFISLIRFQHRARWCLMKTSPGLAVSPFSHGTILCSLCKRDCYVAYLNCPCYLHPLCLRHDIKSVSLACGGNLNLCVRENILEIESASRKFEQENVAAYEVEQNCRNGDDFLLLSSIFSIDESDSYLPYCEI</sequence>
<reference evidence="4 5" key="1">
    <citation type="journal article" date="2013" name="BMC Genomics">
        <title>The miniature genome of a carnivorous plant Genlisea aurea contains a low number of genes and short non-coding sequences.</title>
        <authorList>
            <person name="Leushkin E.V."/>
            <person name="Sutormin R.A."/>
            <person name="Nabieva E.R."/>
            <person name="Penin A.A."/>
            <person name="Kondrashov A.S."/>
            <person name="Logacheva M.D."/>
        </authorList>
    </citation>
    <scope>NUCLEOTIDE SEQUENCE [LARGE SCALE GENOMIC DNA]</scope>
</reference>
<evidence type="ECO:0000259" key="3">
    <source>
        <dbReference type="PROSITE" id="PS51184"/>
    </source>
</evidence>
<comment type="caution">
    <text evidence="4">The sequence shown here is derived from an EMBL/GenBank/DDBJ whole genome shotgun (WGS) entry which is preliminary data.</text>
</comment>
<name>S8D898_9LAMI</name>
<dbReference type="GO" id="GO:0141052">
    <property type="term" value="F:histone H3 demethylase activity"/>
    <property type="evidence" value="ECO:0007669"/>
    <property type="project" value="UniProtKB-ARBA"/>
</dbReference>
<dbReference type="Pfam" id="PF02373">
    <property type="entry name" value="JmjC"/>
    <property type="match status" value="1"/>
</dbReference>
<dbReference type="OrthoDB" id="1678912at2759"/>
<dbReference type="SMART" id="SM00558">
    <property type="entry name" value="JmjC"/>
    <property type="match status" value="1"/>
</dbReference>
<dbReference type="InterPro" id="IPR004198">
    <property type="entry name" value="Znf_C5HC2"/>
</dbReference>